<dbReference type="GO" id="GO:0006515">
    <property type="term" value="P:protein quality control for misfolded or incompletely synthesized proteins"/>
    <property type="evidence" value="ECO:0007669"/>
    <property type="project" value="TreeGrafter"/>
</dbReference>
<gene>
    <name evidence="2" type="ORF">LTR84_003703</name>
</gene>
<dbReference type="InterPro" id="IPR040201">
    <property type="entry name" value="Mrg3-like"/>
</dbReference>
<evidence type="ECO:0000313" key="2">
    <source>
        <dbReference type="EMBL" id="KAK5050422.1"/>
    </source>
</evidence>
<dbReference type="Proteomes" id="UP001358417">
    <property type="component" value="Unassembled WGS sequence"/>
</dbReference>
<evidence type="ECO:0000313" key="3">
    <source>
        <dbReference type="Proteomes" id="UP001358417"/>
    </source>
</evidence>
<sequence>MQASRSIKHLRHQLAVRSLPRATRSNVCETAARHHSTQQLRWSPNISSRSHCRGVKTYSKPPGKIQQMVIDARTQHPIMFPFLLIAATGMVSLLTMMAYDEYKRENTQLTPYPLPVEQRLRLALHYTHISPDPETASGYFVDALKKAEELGMDPYSKEFVGIRIRFSEMLETFGHMRAAIEILNDVTKDFEQRLADLDERKQPLANAQRVQPASGEDGDLPIDIRKHLIKTIIQAKVKLSSMWESEYMQDMNMAKQTLSDAVGLIVKETKDPQINGFTDDNNAGLTTGEIASILSQMGDLYATTGEESNAVQVYMLALQPLRASCNGSKSCKEVQVLSNIASTMDVALKNPNAKVNGKPITKASAAAARKAILRWADQAIGTAEAVKPEDRDSICELALLSAQMTRADMLLDSGEKAKAREAFSSLLPILVEKKLTPLIKVAEQGLERARG</sequence>
<comment type="caution">
    <text evidence="2">The sequence shown here is derived from an EMBL/GenBank/DDBJ whole genome shotgun (WGS) entry which is preliminary data.</text>
</comment>
<keyword evidence="3" id="KW-1185">Reference proteome</keyword>
<dbReference type="EMBL" id="JAVRRD010000017">
    <property type="protein sequence ID" value="KAK5050422.1"/>
    <property type="molecule type" value="Genomic_DNA"/>
</dbReference>
<feature type="transmembrane region" description="Helical" evidence="1">
    <location>
        <begin position="78"/>
        <end position="99"/>
    </location>
</feature>
<dbReference type="PANTHER" id="PTHR28142">
    <property type="entry name" value="MITOCHONDRIAL INNER MEMBRANE I-AAA PROTEASE SUPERCOMPLEX SUBUNIT MGR3-RELATED"/>
    <property type="match status" value="1"/>
</dbReference>
<proteinExistence type="predicted"/>
<reference evidence="2 3" key="1">
    <citation type="submission" date="2023-08" db="EMBL/GenBank/DDBJ databases">
        <title>Black Yeasts Isolated from many extreme environments.</title>
        <authorList>
            <person name="Coleine C."/>
            <person name="Stajich J.E."/>
            <person name="Selbmann L."/>
        </authorList>
    </citation>
    <scope>NUCLEOTIDE SEQUENCE [LARGE SCALE GENOMIC DNA]</scope>
    <source>
        <strain evidence="2 3">CCFEE 5792</strain>
    </source>
</reference>
<evidence type="ECO:0000256" key="1">
    <source>
        <dbReference type="SAM" id="Phobius"/>
    </source>
</evidence>
<dbReference type="GeneID" id="89971886"/>
<dbReference type="RefSeq" id="XP_064705008.1">
    <property type="nucleotide sequence ID" value="XM_064847287.1"/>
</dbReference>
<keyword evidence="1" id="KW-1133">Transmembrane helix</keyword>
<accession>A0AAV9N697</accession>
<protein>
    <submittedName>
        <fullName evidence="2">Uncharacterized protein</fullName>
    </submittedName>
</protein>
<keyword evidence="1" id="KW-0472">Membrane</keyword>
<dbReference type="PANTHER" id="PTHR28142:SF1">
    <property type="entry name" value="MITOCHONDRIAL INNER MEMBRANE I-AAA PROTEASE SUPERCOMPLEX SUBUNIT MGR3-RELATED"/>
    <property type="match status" value="1"/>
</dbReference>
<dbReference type="GO" id="GO:0031942">
    <property type="term" value="C:i-AAA complex"/>
    <property type="evidence" value="ECO:0007669"/>
    <property type="project" value="TreeGrafter"/>
</dbReference>
<keyword evidence="1" id="KW-0812">Transmembrane</keyword>
<organism evidence="2 3">
    <name type="scientific">Exophiala bonariae</name>
    <dbReference type="NCBI Taxonomy" id="1690606"/>
    <lineage>
        <taxon>Eukaryota</taxon>
        <taxon>Fungi</taxon>
        <taxon>Dikarya</taxon>
        <taxon>Ascomycota</taxon>
        <taxon>Pezizomycotina</taxon>
        <taxon>Eurotiomycetes</taxon>
        <taxon>Chaetothyriomycetidae</taxon>
        <taxon>Chaetothyriales</taxon>
        <taxon>Herpotrichiellaceae</taxon>
        <taxon>Exophiala</taxon>
    </lineage>
</organism>
<dbReference type="GO" id="GO:0051787">
    <property type="term" value="F:misfolded protein binding"/>
    <property type="evidence" value="ECO:0007669"/>
    <property type="project" value="TreeGrafter"/>
</dbReference>
<dbReference type="AlphaFoldDB" id="A0AAV9N697"/>
<name>A0AAV9N697_9EURO</name>